<dbReference type="InterPro" id="IPR059042">
    <property type="entry name" value="Znf_C2H2_ZNF598"/>
</dbReference>
<dbReference type="PROSITE" id="PS00028">
    <property type="entry name" value="ZINC_FINGER_C2H2_1"/>
    <property type="match status" value="1"/>
</dbReference>
<dbReference type="InParanoid" id="A0A2J7RIM9"/>
<dbReference type="OrthoDB" id="3838338at2759"/>
<evidence type="ECO:0000256" key="7">
    <source>
        <dbReference type="ARBA" id="ARBA00022679"/>
    </source>
</evidence>
<dbReference type="GO" id="GO:0016567">
    <property type="term" value="P:protein ubiquitination"/>
    <property type="evidence" value="ECO:0007669"/>
    <property type="project" value="TreeGrafter"/>
</dbReference>
<feature type="compositionally biased region" description="Polar residues" evidence="13">
    <location>
        <begin position="557"/>
        <end position="567"/>
    </location>
</feature>
<dbReference type="InterPro" id="IPR013083">
    <property type="entry name" value="Znf_RING/FYVE/PHD"/>
</dbReference>
<comment type="similarity">
    <text evidence="11">Belongs to the ZNF598/HEL2 family.</text>
</comment>
<keyword evidence="7" id="KW-0808">Transferase</keyword>
<sequence length="960" mass="105985">MVLNKLEEVQDKMYSTMTTNVVTENSEDACVVCFKNVFIYSVGECDHPVCYECSTRMRVLCRQNECPICRQDMPKVIFTKEVQPFRNIKDYSYLMDKKFKICFDSADIQAAYSKLLEHVCTVCPGRPAFRTFQNLKDHVRKEHELYYCDLCVENLKIFTGERRCYTRQELGLHRRKGDPDDRSHRGHPLCEFCDQRYMDNDELFRHLRRDHLFCHFCDADGLHQYYSSYDYLREHFRSEHYLCEEGGCVEEKFTSVFRTEIDLRAHRASVHGRTIGKAATKQARTLELEFTLAPRPRERLDGMRGGRRGGERQHTRHDEEEPQGAVGRDFSDLHFDSTSMFRNTPNINTNCIEEFPALSGEVPPVLGPPLRQNSRKVALNNSGLTIRTVRQSQPLAVTDENFPALGPEAATGGCKTVRLSVNSGSQDRPNSAAGSSIRASAQKAPTNVSIHVNHRPSGSSQNIRIRPASVPSQFDNDFPSLSKSKAATPSSSVQWLSNQGSIAKTKVQPQIHAPKAFRTEEDFPSLSSKFSTGCNVANTAPSSGGESETTSKEASSLTVPVASSSTVCGGPSYVTRTHESSVVSGKSSDDALASGTNTIGNIKVKSKKKKAKNSASHPTNSYSSDSVSTKSAQAALSESGKKKKRQGNAEGEAQQKLEQSTESNDGCENREMDELPKFGNGTDSISSFERKRSELLIDSLVPQHALENKNQSSAAVNNRFFEDICPVSSEVTDAYSTAGSCGTWPPGFNVPVTRGKLTSVPPPGFGGGISTDSNVTSPPPGFSVTLNSVARPQSNGLTFTSSSGQSYSILPGRSGSSSHSFVPPQNFAQRNRALVAKVKKTLGDAQSMEDFCRISKMFRQGEISACDFYTRCQETIGTKEFEEIFAELLVLLPDIEKQQELWSVHAESGKLSALDFEVCATCQQVLSAADLSRHVSSHTLENHFPALGSSEIMSQAWSKK</sequence>
<dbReference type="EMBL" id="NEVH01003493">
    <property type="protein sequence ID" value="PNF40695.1"/>
    <property type="molecule type" value="Genomic_DNA"/>
</dbReference>
<feature type="compositionally biased region" description="Polar residues" evidence="13">
    <location>
        <begin position="617"/>
        <end position="636"/>
    </location>
</feature>
<dbReference type="InterPro" id="IPR041888">
    <property type="entry name" value="RING-HC_ZNF598/HEL2"/>
</dbReference>
<dbReference type="InterPro" id="IPR056437">
    <property type="entry name" value="Znf-C2H2_ZNF598/HEL2"/>
</dbReference>
<evidence type="ECO:0000256" key="12">
    <source>
        <dbReference type="PROSITE-ProRule" id="PRU00175"/>
    </source>
</evidence>
<feature type="compositionally biased region" description="Polar residues" evidence="13">
    <location>
        <begin position="470"/>
        <end position="491"/>
    </location>
</feature>
<dbReference type="Pfam" id="PF23202">
    <property type="entry name" value="PAH_ZNF598"/>
    <property type="match status" value="1"/>
</dbReference>
<comment type="pathway">
    <text evidence="3">Protein modification; protein ubiquitination.</text>
</comment>
<feature type="compositionally biased region" description="Low complexity" evidence="13">
    <location>
        <begin position="539"/>
        <end position="556"/>
    </location>
</feature>
<dbReference type="InterPro" id="IPR057634">
    <property type="entry name" value="PAH_ZNF598/HEL2"/>
</dbReference>
<evidence type="ECO:0000256" key="3">
    <source>
        <dbReference type="ARBA" id="ARBA00004906"/>
    </source>
</evidence>
<dbReference type="PANTHER" id="PTHR22938">
    <property type="entry name" value="ZINC FINGER PROTEIN 598"/>
    <property type="match status" value="1"/>
</dbReference>
<evidence type="ECO:0000256" key="8">
    <source>
        <dbReference type="ARBA" id="ARBA00022723"/>
    </source>
</evidence>
<feature type="compositionally biased region" description="Polar residues" evidence="13">
    <location>
        <begin position="656"/>
        <end position="666"/>
    </location>
</feature>
<dbReference type="Pfam" id="PF23208">
    <property type="entry name" value="zf_C2H2_ZNF598"/>
    <property type="match status" value="1"/>
</dbReference>
<feature type="compositionally biased region" description="Polar residues" evidence="13">
    <location>
        <begin position="421"/>
        <end position="463"/>
    </location>
</feature>
<dbReference type="GO" id="GO:0043022">
    <property type="term" value="F:ribosome binding"/>
    <property type="evidence" value="ECO:0007669"/>
    <property type="project" value="TreeGrafter"/>
</dbReference>
<dbReference type="EC" id="2.3.2.27" evidence="4"/>
<evidence type="ECO:0000256" key="2">
    <source>
        <dbReference type="ARBA" id="ARBA00004496"/>
    </source>
</evidence>
<evidence type="ECO:0000259" key="14">
    <source>
        <dbReference type="PROSITE" id="PS50089"/>
    </source>
</evidence>
<comment type="catalytic activity">
    <reaction evidence="1">
        <text>S-ubiquitinyl-[E2 ubiquitin-conjugating enzyme]-L-cysteine + [acceptor protein]-L-lysine = [E2 ubiquitin-conjugating enzyme]-L-cysteine + N(6)-ubiquitinyl-[acceptor protein]-L-lysine.</text>
        <dbReference type="EC" id="2.3.2.27"/>
    </reaction>
</comment>
<dbReference type="FunCoup" id="A0A2J7RIM9">
    <property type="interactions" value="277"/>
</dbReference>
<evidence type="ECO:0000256" key="1">
    <source>
        <dbReference type="ARBA" id="ARBA00000900"/>
    </source>
</evidence>
<dbReference type="Pfam" id="PF23230">
    <property type="entry name" value="zf-C2H2_13"/>
    <property type="match status" value="1"/>
</dbReference>
<name>A0A2J7RIM9_9NEOP</name>
<dbReference type="AlphaFoldDB" id="A0A2J7RIM9"/>
<comment type="subcellular location">
    <subcellularLocation>
        <location evidence="2">Cytoplasm</location>
    </subcellularLocation>
</comment>
<gene>
    <name evidence="15" type="ORF">B7P43_G00668</name>
</gene>
<feature type="region of interest" description="Disordered" evidence="13">
    <location>
        <begin position="295"/>
        <end position="329"/>
    </location>
</feature>
<dbReference type="GO" id="GO:0072344">
    <property type="term" value="P:rescue of stalled ribosome"/>
    <property type="evidence" value="ECO:0007669"/>
    <property type="project" value="InterPro"/>
</dbReference>
<keyword evidence="8" id="KW-0479">Metal-binding</keyword>
<reference evidence="15 16" key="1">
    <citation type="submission" date="2017-12" db="EMBL/GenBank/DDBJ databases">
        <title>Hemimetabolous genomes reveal molecular basis of termite eusociality.</title>
        <authorList>
            <person name="Harrison M.C."/>
            <person name="Jongepier E."/>
            <person name="Robertson H.M."/>
            <person name="Arning N."/>
            <person name="Bitard-Feildel T."/>
            <person name="Chao H."/>
            <person name="Childers C.P."/>
            <person name="Dinh H."/>
            <person name="Doddapaneni H."/>
            <person name="Dugan S."/>
            <person name="Gowin J."/>
            <person name="Greiner C."/>
            <person name="Han Y."/>
            <person name="Hu H."/>
            <person name="Hughes D.S.T."/>
            <person name="Huylmans A.-K."/>
            <person name="Kemena C."/>
            <person name="Kremer L.P.M."/>
            <person name="Lee S.L."/>
            <person name="Lopez-Ezquerra A."/>
            <person name="Mallet L."/>
            <person name="Monroy-Kuhn J.M."/>
            <person name="Moser A."/>
            <person name="Murali S.C."/>
            <person name="Muzny D.M."/>
            <person name="Otani S."/>
            <person name="Piulachs M.-D."/>
            <person name="Poelchau M."/>
            <person name="Qu J."/>
            <person name="Schaub F."/>
            <person name="Wada-Katsumata A."/>
            <person name="Worley K.C."/>
            <person name="Xie Q."/>
            <person name="Ylla G."/>
            <person name="Poulsen M."/>
            <person name="Gibbs R.A."/>
            <person name="Schal C."/>
            <person name="Richards S."/>
            <person name="Belles X."/>
            <person name="Korb J."/>
            <person name="Bornberg-Bauer E."/>
        </authorList>
    </citation>
    <scope>NUCLEOTIDE SEQUENCE [LARGE SCALE GENOMIC DNA]</scope>
    <source>
        <tissue evidence="15">Whole body</tissue>
    </source>
</reference>
<keyword evidence="5" id="KW-0963">Cytoplasm</keyword>
<evidence type="ECO:0000313" key="15">
    <source>
        <dbReference type="EMBL" id="PNF40695.1"/>
    </source>
</evidence>
<dbReference type="CDD" id="cd16615">
    <property type="entry name" value="RING-HC_ZNF598"/>
    <property type="match status" value="1"/>
</dbReference>
<dbReference type="Pfam" id="PF25447">
    <property type="entry name" value="RING_ZNF598"/>
    <property type="match status" value="1"/>
</dbReference>
<evidence type="ECO:0000256" key="13">
    <source>
        <dbReference type="SAM" id="MobiDB-lite"/>
    </source>
</evidence>
<dbReference type="PROSITE" id="PS50089">
    <property type="entry name" value="ZF_RING_2"/>
    <property type="match status" value="1"/>
</dbReference>
<evidence type="ECO:0000313" key="16">
    <source>
        <dbReference type="Proteomes" id="UP000235965"/>
    </source>
</evidence>
<organism evidence="15 16">
    <name type="scientific">Cryptotermes secundus</name>
    <dbReference type="NCBI Taxonomy" id="105785"/>
    <lineage>
        <taxon>Eukaryota</taxon>
        <taxon>Metazoa</taxon>
        <taxon>Ecdysozoa</taxon>
        <taxon>Arthropoda</taxon>
        <taxon>Hexapoda</taxon>
        <taxon>Insecta</taxon>
        <taxon>Pterygota</taxon>
        <taxon>Neoptera</taxon>
        <taxon>Polyneoptera</taxon>
        <taxon>Dictyoptera</taxon>
        <taxon>Blattodea</taxon>
        <taxon>Blattoidea</taxon>
        <taxon>Termitoidae</taxon>
        <taxon>Kalotermitidae</taxon>
        <taxon>Cryptotermitinae</taxon>
        <taxon>Cryptotermes</taxon>
    </lineage>
</organism>
<dbReference type="GO" id="GO:0005737">
    <property type="term" value="C:cytoplasm"/>
    <property type="evidence" value="ECO:0007669"/>
    <property type="project" value="UniProtKB-SubCell"/>
</dbReference>
<feature type="compositionally biased region" description="Basic and acidic residues" evidence="13">
    <location>
        <begin position="295"/>
        <end position="319"/>
    </location>
</feature>
<dbReference type="GO" id="GO:0061630">
    <property type="term" value="F:ubiquitin protein ligase activity"/>
    <property type="evidence" value="ECO:0007669"/>
    <property type="project" value="UniProtKB-EC"/>
</dbReference>
<feature type="region of interest" description="Disordered" evidence="13">
    <location>
        <begin position="421"/>
        <end position="491"/>
    </location>
</feature>
<dbReference type="STRING" id="105785.A0A2J7RIM9"/>
<evidence type="ECO:0000256" key="4">
    <source>
        <dbReference type="ARBA" id="ARBA00012483"/>
    </source>
</evidence>
<dbReference type="InterPro" id="IPR013087">
    <property type="entry name" value="Znf_C2H2_type"/>
</dbReference>
<evidence type="ECO:0000256" key="5">
    <source>
        <dbReference type="ARBA" id="ARBA00022490"/>
    </source>
</evidence>
<comment type="caution">
    <text evidence="15">The sequence shown here is derived from an EMBL/GenBank/DDBJ whole genome shotgun (WGS) entry which is preliminary data.</text>
</comment>
<keyword evidence="10" id="KW-0862">Zinc</keyword>
<proteinExistence type="inferred from homology"/>
<feature type="domain" description="RING-type" evidence="14">
    <location>
        <begin position="30"/>
        <end position="70"/>
    </location>
</feature>
<dbReference type="InterPro" id="IPR001841">
    <property type="entry name" value="Znf_RING"/>
</dbReference>
<evidence type="ECO:0000256" key="9">
    <source>
        <dbReference type="ARBA" id="ARBA00022771"/>
    </source>
</evidence>
<evidence type="ECO:0000256" key="6">
    <source>
        <dbReference type="ARBA" id="ARBA00022553"/>
    </source>
</evidence>
<accession>A0A2J7RIM9</accession>
<keyword evidence="9 12" id="KW-0863">Zinc-finger</keyword>
<dbReference type="InterPro" id="IPR044288">
    <property type="entry name" value="ZNF598/HEL2"/>
</dbReference>
<dbReference type="SUPFAM" id="SSF57850">
    <property type="entry name" value="RING/U-box"/>
    <property type="match status" value="1"/>
</dbReference>
<dbReference type="Gene3D" id="3.30.40.10">
    <property type="entry name" value="Zinc/RING finger domain, C3HC4 (zinc finger)"/>
    <property type="match status" value="1"/>
</dbReference>
<keyword evidence="6" id="KW-0597">Phosphoprotein</keyword>
<dbReference type="SMART" id="SM00355">
    <property type="entry name" value="ZnF_C2H2"/>
    <property type="match status" value="5"/>
</dbReference>
<feature type="compositionally biased region" description="Basic and acidic residues" evidence="13">
    <location>
        <begin position="667"/>
        <end position="676"/>
    </location>
</feature>
<evidence type="ECO:0000256" key="11">
    <source>
        <dbReference type="ARBA" id="ARBA00035113"/>
    </source>
</evidence>
<evidence type="ECO:0000256" key="10">
    <source>
        <dbReference type="ARBA" id="ARBA00022833"/>
    </source>
</evidence>
<dbReference type="PANTHER" id="PTHR22938:SF0">
    <property type="entry name" value="E3 UBIQUITIN-PROTEIN LIGASE ZNF598"/>
    <property type="match status" value="1"/>
</dbReference>
<feature type="region of interest" description="Disordered" evidence="13">
    <location>
        <begin position="537"/>
        <end position="685"/>
    </location>
</feature>
<dbReference type="Proteomes" id="UP000235965">
    <property type="component" value="Unassembled WGS sequence"/>
</dbReference>
<dbReference type="GO" id="GO:0008270">
    <property type="term" value="F:zinc ion binding"/>
    <property type="evidence" value="ECO:0007669"/>
    <property type="project" value="UniProtKB-KW"/>
</dbReference>
<protein>
    <recommendedName>
        <fullName evidence="4">RING-type E3 ubiquitin transferase</fullName>
        <ecNumber evidence="4">2.3.2.27</ecNumber>
    </recommendedName>
</protein>
<keyword evidence="16" id="KW-1185">Reference proteome</keyword>